<dbReference type="Gene3D" id="3.40.50.10310">
    <property type="entry name" value="Creatininase"/>
    <property type="match status" value="1"/>
</dbReference>
<gene>
    <name evidence="6" type="ORF">SAMN04488498_101258</name>
</gene>
<dbReference type="Pfam" id="PF02633">
    <property type="entry name" value="Creatininase"/>
    <property type="match status" value="1"/>
</dbReference>
<keyword evidence="2" id="KW-0479">Metal-binding</keyword>
<keyword evidence="4" id="KW-0862">Zinc</keyword>
<dbReference type="PANTHER" id="PTHR35005:SF1">
    <property type="entry name" value="2-AMINO-5-FORMYLAMINO-6-RIBOSYLAMINOPYRIMIDIN-4(3H)-ONE 5'-MONOPHOSPHATE DEFORMYLASE"/>
    <property type="match status" value="1"/>
</dbReference>
<name>A0A1I3VB19_9HYPH</name>
<comment type="similarity">
    <text evidence="5">Belongs to the creatininase superfamily.</text>
</comment>
<dbReference type="EMBL" id="FOSL01000001">
    <property type="protein sequence ID" value="SFJ91331.1"/>
    <property type="molecule type" value="Genomic_DNA"/>
</dbReference>
<reference evidence="6 7" key="1">
    <citation type="submission" date="2016-10" db="EMBL/GenBank/DDBJ databases">
        <authorList>
            <person name="Varghese N."/>
            <person name="Submissions S."/>
        </authorList>
    </citation>
    <scope>NUCLEOTIDE SEQUENCE [LARGE SCALE GENOMIC DNA]</scope>
    <source>
        <strain evidence="6 7">DSM 21822</strain>
    </source>
</reference>
<protein>
    <submittedName>
        <fullName evidence="6">Creatinine amidohydrolase</fullName>
    </submittedName>
</protein>
<dbReference type="InterPro" id="IPR024087">
    <property type="entry name" value="Creatininase-like_sf"/>
</dbReference>
<accession>A0A1I3VB19</accession>
<evidence type="ECO:0000313" key="6">
    <source>
        <dbReference type="EMBL" id="SFJ91331.1"/>
    </source>
</evidence>
<evidence type="ECO:0000256" key="1">
    <source>
        <dbReference type="ARBA" id="ARBA00001947"/>
    </source>
</evidence>
<dbReference type="Proteomes" id="UP000323300">
    <property type="component" value="Unassembled WGS sequence"/>
</dbReference>
<evidence type="ECO:0000256" key="4">
    <source>
        <dbReference type="ARBA" id="ARBA00022833"/>
    </source>
</evidence>
<keyword evidence="7" id="KW-1185">Reference proteome</keyword>
<dbReference type="PANTHER" id="PTHR35005">
    <property type="entry name" value="3-DEHYDRO-SCYLLO-INOSOSE HYDROLASE"/>
    <property type="match status" value="1"/>
</dbReference>
<dbReference type="GO" id="GO:0046872">
    <property type="term" value="F:metal ion binding"/>
    <property type="evidence" value="ECO:0007669"/>
    <property type="project" value="UniProtKB-KW"/>
</dbReference>
<keyword evidence="3 6" id="KW-0378">Hydrolase</keyword>
<dbReference type="SUPFAM" id="SSF102215">
    <property type="entry name" value="Creatininase"/>
    <property type="match status" value="1"/>
</dbReference>
<dbReference type="GO" id="GO:0009231">
    <property type="term" value="P:riboflavin biosynthetic process"/>
    <property type="evidence" value="ECO:0007669"/>
    <property type="project" value="TreeGrafter"/>
</dbReference>
<evidence type="ECO:0000256" key="5">
    <source>
        <dbReference type="ARBA" id="ARBA00024029"/>
    </source>
</evidence>
<evidence type="ECO:0000313" key="7">
    <source>
        <dbReference type="Proteomes" id="UP000323300"/>
    </source>
</evidence>
<dbReference type="GO" id="GO:0016811">
    <property type="term" value="F:hydrolase activity, acting on carbon-nitrogen (but not peptide) bonds, in linear amides"/>
    <property type="evidence" value="ECO:0007669"/>
    <property type="project" value="TreeGrafter"/>
</dbReference>
<dbReference type="AlphaFoldDB" id="A0A1I3VB19"/>
<evidence type="ECO:0000256" key="2">
    <source>
        <dbReference type="ARBA" id="ARBA00022723"/>
    </source>
</evidence>
<sequence length="281" mass="30989">MRGGADDDGTTEGRFMVSKKRAWWGDYRTTEYAAIDPETTVAVIPVAAIEQHGPHLPVSTDTTIMHGMLEAVIDRLPDELDVRFLPVQAVGKSNEHLYAPGTLTLPAATLIDAWTELGASVARAGVRKLVFVNSHGGNEEIMGIVSRELRVRFSMLSVKTSWQRFGRPAGMYTDLEDRHGIHGGDVETSLMLHFRPDLVDMGKAENFVSNVARAEREFELLRQTGTHAFAWIATDLNPHGVVGDASIATAEKGRLTAEFQAEGFIRLLRDITKARLADWLP</sequence>
<proteinExistence type="inferred from homology"/>
<comment type="cofactor">
    <cofactor evidence="1">
        <name>Zn(2+)</name>
        <dbReference type="ChEBI" id="CHEBI:29105"/>
    </cofactor>
</comment>
<organism evidence="6 7">
    <name type="scientific">Neomesorhizobium albiziae</name>
    <dbReference type="NCBI Taxonomy" id="335020"/>
    <lineage>
        <taxon>Bacteria</taxon>
        <taxon>Pseudomonadati</taxon>
        <taxon>Pseudomonadota</taxon>
        <taxon>Alphaproteobacteria</taxon>
        <taxon>Hyphomicrobiales</taxon>
        <taxon>Phyllobacteriaceae</taxon>
        <taxon>Neomesorhizobium</taxon>
    </lineage>
</organism>
<dbReference type="InterPro" id="IPR003785">
    <property type="entry name" value="Creatininase/forma_Hydrolase"/>
</dbReference>
<evidence type="ECO:0000256" key="3">
    <source>
        <dbReference type="ARBA" id="ARBA00022801"/>
    </source>
</evidence>